<evidence type="ECO:0000256" key="1">
    <source>
        <dbReference type="SAM" id="MobiDB-lite"/>
    </source>
</evidence>
<dbReference type="AlphaFoldDB" id="A0AAD9LFU3"/>
<dbReference type="EMBL" id="JASMQC010000027">
    <property type="protein sequence ID" value="KAK1933804.1"/>
    <property type="molecule type" value="Genomic_DNA"/>
</dbReference>
<name>A0AAD9LFU3_9STRA</name>
<gene>
    <name evidence="2" type="ORF">P3T76_011564</name>
</gene>
<reference evidence="2" key="1">
    <citation type="submission" date="2023-08" db="EMBL/GenBank/DDBJ databases">
        <title>Reference Genome Resource for the Citrus Pathogen Phytophthora citrophthora.</title>
        <authorList>
            <person name="Moller H."/>
            <person name="Coetzee B."/>
            <person name="Rose L.J."/>
            <person name="Van Niekerk J.M."/>
        </authorList>
    </citation>
    <scope>NUCLEOTIDE SEQUENCE</scope>
    <source>
        <strain evidence="2">STE-U-9442</strain>
    </source>
</reference>
<comment type="caution">
    <text evidence="2">The sequence shown here is derived from an EMBL/GenBank/DDBJ whole genome shotgun (WGS) entry which is preliminary data.</text>
</comment>
<evidence type="ECO:0000313" key="3">
    <source>
        <dbReference type="Proteomes" id="UP001259832"/>
    </source>
</evidence>
<accession>A0AAD9LFU3</accession>
<keyword evidence="3" id="KW-1185">Reference proteome</keyword>
<sequence length="122" mass="13695">MQKLQVDVCFSSDPNKLCTRHADDKATTREEFFTLFRAPLTPLDEIIEHVIPPAVVAVTLPVVKVAAKDIARPVKKRVEKATPPVSPTSEGEETPVPRKPPTRNWRMPRIPQFGYRMPGSSH</sequence>
<organism evidence="2 3">
    <name type="scientific">Phytophthora citrophthora</name>
    <dbReference type="NCBI Taxonomy" id="4793"/>
    <lineage>
        <taxon>Eukaryota</taxon>
        <taxon>Sar</taxon>
        <taxon>Stramenopiles</taxon>
        <taxon>Oomycota</taxon>
        <taxon>Peronosporomycetes</taxon>
        <taxon>Peronosporales</taxon>
        <taxon>Peronosporaceae</taxon>
        <taxon>Phytophthora</taxon>
    </lineage>
</organism>
<feature type="region of interest" description="Disordered" evidence="1">
    <location>
        <begin position="76"/>
        <end position="122"/>
    </location>
</feature>
<protein>
    <submittedName>
        <fullName evidence="2">Uncharacterized protein</fullName>
    </submittedName>
</protein>
<dbReference type="Proteomes" id="UP001259832">
    <property type="component" value="Unassembled WGS sequence"/>
</dbReference>
<evidence type="ECO:0000313" key="2">
    <source>
        <dbReference type="EMBL" id="KAK1933804.1"/>
    </source>
</evidence>
<proteinExistence type="predicted"/>